<dbReference type="Proteomes" id="UP000029553">
    <property type="component" value="Unassembled WGS sequence"/>
</dbReference>
<evidence type="ECO:0000313" key="2">
    <source>
        <dbReference type="Proteomes" id="UP000029553"/>
    </source>
</evidence>
<dbReference type="EMBL" id="AWOR01000042">
    <property type="protein sequence ID" value="KGH30742.1"/>
    <property type="molecule type" value="Genomic_DNA"/>
</dbReference>
<reference evidence="1 2" key="1">
    <citation type="submission" date="2013-09" db="EMBL/GenBank/DDBJ databases">
        <title>High correlation between genotypes and phenotypes of environmental bacteria Comamonas testosteroni strains.</title>
        <authorList>
            <person name="Liu L."/>
            <person name="Zhu W."/>
            <person name="Xia X."/>
            <person name="Xu B."/>
            <person name="Luo M."/>
            <person name="Wang G."/>
        </authorList>
    </citation>
    <scope>NUCLEOTIDE SEQUENCE [LARGE SCALE GENOMIC DNA]</scope>
    <source>
        <strain evidence="1 2">JL40</strain>
    </source>
</reference>
<name>A0A096HP59_COMTE</name>
<gene>
    <name evidence="1" type="ORF">P353_09400</name>
</gene>
<protein>
    <submittedName>
        <fullName evidence="1">Uncharacterized protein</fullName>
    </submittedName>
</protein>
<proteinExistence type="predicted"/>
<sequence>MLTNGFASDHAWIIVGQLGYVSCLVRDGIGQ</sequence>
<dbReference type="AlphaFoldDB" id="A0A096HP59"/>
<evidence type="ECO:0000313" key="1">
    <source>
        <dbReference type="EMBL" id="KGH30742.1"/>
    </source>
</evidence>
<accession>A0A096HP59</accession>
<comment type="caution">
    <text evidence="1">The sequence shown here is derived from an EMBL/GenBank/DDBJ whole genome shotgun (WGS) entry which is preliminary data.</text>
</comment>
<organism evidence="1 2">
    <name type="scientific">Comamonas testosteroni</name>
    <name type="common">Pseudomonas testosteroni</name>
    <dbReference type="NCBI Taxonomy" id="285"/>
    <lineage>
        <taxon>Bacteria</taxon>
        <taxon>Pseudomonadati</taxon>
        <taxon>Pseudomonadota</taxon>
        <taxon>Betaproteobacteria</taxon>
        <taxon>Burkholderiales</taxon>
        <taxon>Comamonadaceae</taxon>
        <taxon>Comamonas</taxon>
    </lineage>
</organism>